<proteinExistence type="predicted"/>
<dbReference type="InterPro" id="IPR046847">
    <property type="entry name" value="Xre-like_HTH"/>
</dbReference>
<dbReference type="RefSeq" id="WP_145749262.1">
    <property type="nucleotide sequence ID" value="NZ_VITN01000003.1"/>
</dbReference>
<protein>
    <submittedName>
        <fullName evidence="3">RNA polymerase RpoN-/SigL-like sigma 54 subunit</fullName>
    </submittedName>
</protein>
<dbReference type="Pfam" id="PF20432">
    <property type="entry name" value="Xre-like-HTH"/>
    <property type="match status" value="1"/>
</dbReference>
<sequence>MVQPREELERSEEREGAVLAQALCRAADILDVSDTALARIIGVSPPSLSRLRKGAFRLTRKDKAFELALLFIRMFRGLDAITGGDDASSRSWMRAENLALRGRPIDLAQTVVGLASLVSYVDARRARV</sequence>
<feature type="domain" description="Antitoxin Xre/MbcA/ParS-like toxin-binding" evidence="1">
    <location>
        <begin position="78"/>
        <end position="126"/>
    </location>
</feature>
<comment type="caution">
    <text evidence="3">The sequence shown here is derived from an EMBL/GenBank/DDBJ whole genome shotgun (WGS) entry which is preliminary data.</text>
</comment>
<evidence type="ECO:0000259" key="1">
    <source>
        <dbReference type="Pfam" id="PF09722"/>
    </source>
</evidence>
<name>A0A560FM66_9PROT</name>
<reference evidence="3 4" key="1">
    <citation type="submission" date="2019-06" db="EMBL/GenBank/DDBJ databases">
        <title>Genomic Encyclopedia of Type Strains, Phase IV (KMG-V): Genome sequencing to study the core and pangenomes of soil and plant-associated prokaryotes.</title>
        <authorList>
            <person name="Whitman W."/>
        </authorList>
    </citation>
    <scope>NUCLEOTIDE SEQUENCE [LARGE SCALE GENOMIC DNA]</scope>
    <source>
        <strain evidence="3 4">BR 11880</strain>
    </source>
</reference>
<organism evidence="3 4">
    <name type="scientific">Nitrospirillum amazonense</name>
    <dbReference type="NCBI Taxonomy" id="28077"/>
    <lineage>
        <taxon>Bacteria</taxon>
        <taxon>Pseudomonadati</taxon>
        <taxon>Pseudomonadota</taxon>
        <taxon>Alphaproteobacteria</taxon>
        <taxon>Rhodospirillales</taxon>
        <taxon>Azospirillaceae</taxon>
        <taxon>Nitrospirillum</taxon>
    </lineage>
</organism>
<feature type="domain" description="Antitoxin Xre-like helix-turn-helix" evidence="2">
    <location>
        <begin position="11"/>
        <end position="73"/>
    </location>
</feature>
<evidence type="ECO:0000313" key="4">
    <source>
        <dbReference type="Proteomes" id="UP000319859"/>
    </source>
</evidence>
<dbReference type="OrthoDB" id="8481084at2"/>
<dbReference type="Proteomes" id="UP000319859">
    <property type="component" value="Unassembled WGS sequence"/>
</dbReference>
<dbReference type="GO" id="GO:0003677">
    <property type="term" value="F:DNA binding"/>
    <property type="evidence" value="ECO:0007669"/>
    <property type="project" value="InterPro"/>
</dbReference>
<dbReference type="Pfam" id="PF09722">
    <property type="entry name" value="Xre_MbcA_ParS_C"/>
    <property type="match status" value="1"/>
</dbReference>
<accession>A0A560FM66</accession>
<dbReference type="AlphaFoldDB" id="A0A560FM66"/>
<dbReference type="InterPro" id="IPR010982">
    <property type="entry name" value="Lambda_DNA-bd_dom_sf"/>
</dbReference>
<dbReference type="EMBL" id="VITN01000003">
    <property type="protein sequence ID" value="TWB22697.1"/>
    <property type="molecule type" value="Genomic_DNA"/>
</dbReference>
<evidence type="ECO:0000259" key="2">
    <source>
        <dbReference type="Pfam" id="PF20432"/>
    </source>
</evidence>
<evidence type="ECO:0000313" key="3">
    <source>
        <dbReference type="EMBL" id="TWB22697.1"/>
    </source>
</evidence>
<dbReference type="SUPFAM" id="SSF47413">
    <property type="entry name" value="lambda repressor-like DNA-binding domains"/>
    <property type="match status" value="1"/>
</dbReference>
<gene>
    <name evidence="3" type="ORF">FBZ89_103324</name>
</gene>
<dbReference type="InterPro" id="IPR024467">
    <property type="entry name" value="Xre/MbcA/ParS-like_toxin-bd"/>
</dbReference>